<name>A0A4Y2PKN0_ARAVE</name>
<evidence type="ECO:0000313" key="1">
    <source>
        <dbReference type="EMBL" id="GBN52528.1"/>
    </source>
</evidence>
<dbReference type="AlphaFoldDB" id="A0A4Y2PKN0"/>
<dbReference type="Proteomes" id="UP000499080">
    <property type="component" value="Unassembled WGS sequence"/>
</dbReference>
<keyword evidence="2" id="KW-1185">Reference proteome</keyword>
<accession>A0A4Y2PKN0</accession>
<reference evidence="1 2" key="1">
    <citation type="journal article" date="2019" name="Sci. Rep.">
        <title>Orb-weaving spider Araneus ventricosus genome elucidates the spidroin gene catalogue.</title>
        <authorList>
            <person name="Kono N."/>
            <person name="Nakamura H."/>
            <person name="Ohtoshi R."/>
            <person name="Moran D.A.P."/>
            <person name="Shinohara A."/>
            <person name="Yoshida Y."/>
            <person name="Fujiwara M."/>
            <person name="Mori M."/>
            <person name="Tomita M."/>
            <person name="Arakawa K."/>
        </authorList>
    </citation>
    <scope>NUCLEOTIDE SEQUENCE [LARGE SCALE GENOMIC DNA]</scope>
</reference>
<protein>
    <submittedName>
        <fullName evidence="1">Uncharacterized protein</fullName>
    </submittedName>
</protein>
<organism evidence="1 2">
    <name type="scientific">Araneus ventricosus</name>
    <name type="common">Orbweaver spider</name>
    <name type="synonym">Epeira ventricosa</name>
    <dbReference type="NCBI Taxonomy" id="182803"/>
    <lineage>
        <taxon>Eukaryota</taxon>
        <taxon>Metazoa</taxon>
        <taxon>Ecdysozoa</taxon>
        <taxon>Arthropoda</taxon>
        <taxon>Chelicerata</taxon>
        <taxon>Arachnida</taxon>
        <taxon>Araneae</taxon>
        <taxon>Araneomorphae</taxon>
        <taxon>Entelegynae</taxon>
        <taxon>Araneoidea</taxon>
        <taxon>Araneidae</taxon>
        <taxon>Araneus</taxon>
    </lineage>
</organism>
<sequence>WQQEDSSCRCRLLPISHKDQREHALGTSGDGVPPEIIGQQYFRHVPSGYQQDSFRK</sequence>
<proteinExistence type="predicted"/>
<dbReference type="EMBL" id="BGPR01134020">
    <property type="protein sequence ID" value="GBN52528.1"/>
    <property type="molecule type" value="Genomic_DNA"/>
</dbReference>
<feature type="non-terminal residue" evidence="1">
    <location>
        <position position="1"/>
    </location>
</feature>
<evidence type="ECO:0000313" key="2">
    <source>
        <dbReference type="Proteomes" id="UP000499080"/>
    </source>
</evidence>
<gene>
    <name evidence="1" type="ORF">AVEN_97540_1</name>
</gene>
<comment type="caution">
    <text evidence="1">The sequence shown here is derived from an EMBL/GenBank/DDBJ whole genome shotgun (WGS) entry which is preliminary data.</text>
</comment>